<comment type="caution">
    <text evidence="1">The sequence shown here is derived from an EMBL/GenBank/DDBJ whole genome shotgun (WGS) entry which is preliminary data.</text>
</comment>
<accession>A0A4Y2DX69</accession>
<keyword evidence="2" id="KW-1185">Reference proteome</keyword>
<reference evidence="1 2" key="1">
    <citation type="journal article" date="2019" name="Sci. Rep.">
        <title>Orb-weaving spider Araneus ventricosus genome elucidates the spidroin gene catalogue.</title>
        <authorList>
            <person name="Kono N."/>
            <person name="Nakamura H."/>
            <person name="Ohtoshi R."/>
            <person name="Moran D.A.P."/>
            <person name="Shinohara A."/>
            <person name="Yoshida Y."/>
            <person name="Fujiwara M."/>
            <person name="Mori M."/>
            <person name="Tomita M."/>
            <person name="Arakawa K."/>
        </authorList>
    </citation>
    <scope>NUCLEOTIDE SEQUENCE [LARGE SCALE GENOMIC DNA]</scope>
</reference>
<gene>
    <name evidence="1" type="ORF">AVEN_230249_1</name>
</gene>
<evidence type="ECO:0000313" key="2">
    <source>
        <dbReference type="Proteomes" id="UP000499080"/>
    </source>
</evidence>
<dbReference type="Proteomes" id="UP000499080">
    <property type="component" value="Unassembled WGS sequence"/>
</dbReference>
<dbReference type="EMBL" id="BGPR01000445">
    <property type="protein sequence ID" value="GBM20669.1"/>
    <property type="molecule type" value="Genomic_DNA"/>
</dbReference>
<evidence type="ECO:0000313" key="1">
    <source>
        <dbReference type="EMBL" id="GBM20669.1"/>
    </source>
</evidence>
<organism evidence="1 2">
    <name type="scientific">Araneus ventricosus</name>
    <name type="common">Orbweaver spider</name>
    <name type="synonym">Epeira ventricosa</name>
    <dbReference type="NCBI Taxonomy" id="182803"/>
    <lineage>
        <taxon>Eukaryota</taxon>
        <taxon>Metazoa</taxon>
        <taxon>Ecdysozoa</taxon>
        <taxon>Arthropoda</taxon>
        <taxon>Chelicerata</taxon>
        <taxon>Arachnida</taxon>
        <taxon>Araneae</taxon>
        <taxon>Araneomorphae</taxon>
        <taxon>Entelegynae</taxon>
        <taxon>Araneoidea</taxon>
        <taxon>Araneidae</taxon>
        <taxon>Araneus</taxon>
    </lineage>
</organism>
<dbReference type="AlphaFoldDB" id="A0A4Y2DX69"/>
<sequence length="97" mass="11183">MTFLPIEPVLGSCKCLEHRLGAKSALYGVWFQISHLNFCSNSLVLRAVWVLSCMRMIPSLNMSGRLRRMASRWPSDYFLFPKLEEHLSGTRFSKTVM</sequence>
<name>A0A4Y2DX69_ARAVE</name>
<proteinExistence type="predicted"/>
<protein>
    <submittedName>
        <fullName evidence="1">Uncharacterized protein</fullName>
    </submittedName>
</protein>